<reference evidence="1" key="1">
    <citation type="submission" date="2018-05" db="EMBL/GenBank/DDBJ databases">
        <authorList>
            <person name="Lanie J.A."/>
            <person name="Ng W.-L."/>
            <person name="Kazmierczak K.M."/>
            <person name="Andrzejewski T.M."/>
            <person name="Davidsen T.M."/>
            <person name="Wayne K.J."/>
            <person name="Tettelin H."/>
            <person name="Glass J.I."/>
            <person name="Rusch D."/>
            <person name="Podicherti R."/>
            <person name="Tsui H.-C.T."/>
            <person name="Winkler M.E."/>
        </authorList>
    </citation>
    <scope>NUCLEOTIDE SEQUENCE</scope>
</reference>
<evidence type="ECO:0000313" key="1">
    <source>
        <dbReference type="EMBL" id="SVD66819.1"/>
    </source>
</evidence>
<dbReference type="EMBL" id="UINC01165431">
    <property type="protein sequence ID" value="SVD66819.1"/>
    <property type="molecule type" value="Genomic_DNA"/>
</dbReference>
<protein>
    <recommendedName>
        <fullName evidence="2">Bulb-type lectin domain-containing protein</fullName>
    </recommendedName>
</protein>
<name>A0A382X7H0_9ZZZZ</name>
<dbReference type="SUPFAM" id="SSF101898">
    <property type="entry name" value="NHL repeat"/>
    <property type="match status" value="1"/>
</dbReference>
<dbReference type="AlphaFoldDB" id="A0A382X7H0"/>
<dbReference type="Gene3D" id="2.120.10.30">
    <property type="entry name" value="TolB, C-terminal domain"/>
    <property type="match status" value="1"/>
</dbReference>
<feature type="non-terminal residue" evidence="1">
    <location>
        <position position="1"/>
    </location>
</feature>
<dbReference type="InterPro" id="IPR052918">
    <property type="entry name" value="Motility_Chemotaxis_Reg"/>
</dbReference>
<sequence>VIAGLKPLPAATRRVLRVAAGIALAASALLVSWSTAGAWSTADGTVAMIPIDGCGDLMTAPSLAVDAAGNMYLAGSFNGACDFDPGPGTALLTATGDFDVYLVKLDSSGNYVWATRFGNENTTIALSVAVDAAGNVVVAGYFTGSIDFDPADGVMDLVPTSGTGGGFVAKFDSSGNHLWAHQMGTTWAHSVTVDGSGNVITVG</sequence>
<evidence type="ECO:0008006" key="2">
    <source>
        <dbReference type="Google" id="ProtNLM"/>
    </source>
</evidence>
<organism evidence="1">
    <name type="scientific">marine metagenome</name>
    <dbReference type="NCBI Taxonomy" id="408172"/>
    <lineage>
        <taxon>unclassified sequences</taxon>
        <taxon>metagenomes</taxon>
        <taxon>ecological metagenomes</taxon>
    </lineage>
</organism>
<proteinExistence type="predicted"/>
<feature type="non-terminal residue" evidence="1">
    <location>
        <position position="203"/>
    </location>
</feature>
<dbReference type="PANTHER" id="PTHR35580:SF1">
    <property type="entry name" value="PHYTASE-LIKE DOMAIN-CONTAINING PROTEIN"/>
    <property type="match status" value="1"/>
</dbReference>
<gene>
    <name evidence="1" type="ORF">METZ01_LOCUS419673</name>
</gene>
<dbReference type="PANTHER" id="PTHR35580">
    <property type="entry name" value="CELL SURFACE GLYCOPROTEIN (S-LAYER PROTEIN)-LIKE PROTEIN"/>
    <property type="match status" value="1"/>
</dbReference>
<accession>A0A382X7H0</accession>
<dbReference type="InterPro" id="IPR011042">
    <property type="entry name" value="6-blade_b-propeller_TolB-like"/>
</dbReference>